<feature type="chain" id="PRO_5015594472" description="Secreted protein" evidence="1">
    <location>
        <begin position="32"/>
        <end position="149"/>
    </location>
</feature>
<keyword evidence="1" id="KW-0732">Signal</keyword>
<accession>A0A2U3NK07</accession>
<sequence>MSRPVTILKATAAITPLLALTALALASPASANTYTKFLAVDCPQPYSQTCTPRQGIQVGGSGTPYFITFTGDPHACAPGEVHIFVDGAEEGHSQVQPGQPAHFFRVPHGPGNNHTVDVQMDGVLGGCNKGAMSGWSGTLEVQTDVDKGI</sequence>
<evidence type="ECO:0000313" key="3">
    <source>
        <dbReference type="Proteomes" id="UP000241595"/>
    </source>
</evidence>
<organism evidence="2 3">
    <name type="scientific">Mycobacterium terramassiliense</name>
    <dbReference type="NCBI Taxonomy" id="1841859"/>
    <lineage>
        <taxon>Bacteria</taxon>
        <taxon>Bacillati</taxon>
        <taxon>Actinomycetota</taxon>
        <taxon>Actinomycetes</taxon>
        <taxon>Mycobacteriales</taxon>
        <taxon>Mycobacteriaceae</taxon>
        <taxon>Mycobacterium</taxon>
    </lineage>
</organism>
<name>A0A2U3NK07_9MYCO</name>
<keyword evidence="3" id="KW-1185">Reference proteome</keyword>
<gene>
    <name evidence="2" type="ORF">MTAB308_5355</name>
</gene>
<dbReference type="AlphaFoldDB" id="A0A2U3NK07"/>
<evidence type="ECO:0008006" key="4">
    <source>
        <dbReference type="Google" id="ProtNLM"/>
    </source>
</evidence>
<dbReference type="RefSeq" id="WP_245831503.1">
    <property type="nucleotide sequence ID" value="NZ_LT717701.1"/>
</dbReference>
<dbReference type="Proteomes" id="UP000241595">
    <property type="component" value="Unassembled WGS sequence"/>
</dbReference>
<feature type="signal peptide" evidence="1">
    <location>
        <begin position="1"/>
        <end position="31"/>
    </location>
</feature>
<proteinExistence type="predicted"/>
<evidence type="ECO:0000313" key="2">
    <source>
        <dbReference type="EMBL" id="SPM31830.1"/>
    </source>
</evidence>
<evidence type="ECO:0000256" key="1">
    <source>
        <dbReference type="SAM" id="SignalP"/>
    </source>
</evidence>
<reference evidence="2 3" key="1">
    <citation type="submission" date="2017-01" db="EMBL/GenBank/DDBJ databases">
        <authorList>
            <consortium name="Urmite Genomes"/>
        </authorList>
    </citation>
    <scope>NUCLEOTIDE SEQUENCE [LARGE SCALE GENOMIC DNA]</scope>
    <source>
        <strain evidence="2 3">AB308</strain>
    </source>
</reference>
<protein>
    <recommendedName>
        <fullName evidence="4">Secreted protein</fullName>
    </recommendedName>
</protein>
<dbReference type="EMBL" id="FTRV01000016">
    <property type="protein sequence ID" value="SPM31830.1"/>
    <property type="molecule type" value="Genomic_DNA"/>
</dbReference>